<feature type="domain" description="DUF4342" evidence="2">
    <location>
        <begin position="68"/>
        <end position="136"/>
    </location>
</feature>
<dbReference type="Pfam" id="PF14242">
    <property type="entry name" value="DUF4342"/>
    <property type="match status" value="1"/>
</dbReference>
<evidence type="ECO:0000259" key="2">
    <source>
        <dbReference type="Pfam" id="PF14242"/>
    </source>
</evidence>
<keyword evidence="1" id="KW-0472">Membrane</keyword>
<dbReference type="InterPro" id="IPR025642">
    <property type="entry name" value="DUF4342"/>
</dbReference>
<dbReference type="AlphaFoldDB" id="A0A134AK53"/>
<dbReference type="PATRIC" id="fig|755172.3.peg.390"/>
<dbReference type="STRING" id="755172.HMPREF1863_00405"/>
<dbReference type="SUPFAM" id="SSF46934">
    <property type="entry name" value="UBA-like"/>
    <property type="match status" value="1"/>
</dbReference>
<keyword evidence="1" id="KW-1133">Transmembrane helix</keyword>
<sequence>MITMEKIDYVISVTGADYNDVRNALLACDGDVDRAIRLIMGEEKKEESFEEKAGFDFKNAKKTKAEDFADSITNIGEEIIDAVKEIWEKGNATKLIVMDENDDVILNVSMNLGAIWTVIAPLASLMGVGIGLLSRWEFYIYLDDGRVINIKDYITNKHRMR</sequence>
<comment type="caution">
    <text evidence="3">The sequence shown here is derived from an EMBL/GenBank/DDBJ whole genome shotgun (WGS) entry which is preliminary data.</text>
</comment>
<dbReference type="Proteomes" id="UP000070442">
    <property type="component" value="Unassembled WGS sequence"/>
</dbReference>
<dbReference type="RefSeq" id="WP_068366875.1">
    <property type="nucleotide sequence ID" value="NZ_KQ960160.1"/>
</dbReference>
<keyword evidence="4" id="KW-1185">Reference proteome</keyword>
<evidence type="ECO:0000313" key="3">
    <source>
        <dbReference type="EMBL" id="KXB68087.1"/>
    </source>
</evidence>
<keyword evidence="1" id="KW-0812">Transmembrane</keyword>
<organism evidence="3 4">
    <name type="scientific">Aedoeadaptatus coxii</name>
    <dbReference type="NCBI Taxonomy" id="755172"/>
    <lineage>
        <taxon>Bacteria</taxon>
        <taxon>Bacillati</taxon>
        <taxon>Bacillota</taxon>
        <taxon>Tissierellia</taxon>
        <taxon>Tissierellales</taxon>
        <taxon>Peptoniphilaceae</taxon>
        <taxon>Aedoeadaptatus</taxon>
    </lineage>
</organism>
<feature type="transmembrane region" description="Helical" evidence="1">
    <location>
        <begin position="113"/>
        <end position="133"/>
    </location>
</feature>
<protein>
    <submittedName>
        <fullName evidence="3">UBA/TS-N domain protein</fullName>
    </submittedName>
</protein>
<dbReference type="OrthoDB" id="1698892at2"/>
<accession>A0A134AK53</accession>
<dbReference type="InterPro" id="IPR009060">
    <property type="entry name" value="UBA-like_sf"/>
</dbReference>
<dbReference type="Gene3D" id="1.10.8.10">
    <property type="entry name" value="DNA helicase RuvA subunit, C-terminal domain"/>
    <property type="match status" value="1"/>
</dbReference>
<dbReference type="EMBL" id="LSDG01000008">
    <property type="protein sequence ID" value="KXB68087.1"/>
    <property type="molecule type" value="Genomic_DNA"/>
</dbReference>
<evidence type="ECO:0000313" key="4">
    <source>
        <dbReference type="Proteomes" id="UP000070442"/>
    </source>
</evidence>
<reference evidence="4" key="1">
    <citation type="submission" date="2016-01" db="EMBL/GenBank/DDBJ databases">
        <authorList>
            <person name="Mitreva M."/>
            <person name="Pepin K.H."/>
            <person name="Mihindukulasuriya K.A."/>
            <person name="Fulton R."/>
            <person name="Fronick C."/>
            <person name="O'Laughlin M."/>
            <person name="Miner T."/>
            <person name="Herter B."/>
            <person name="Rosa B.A."/>
            <person name="Cordes M."/>
            <person name="Tomlinson C."/>
            <person name="Wollam A."/>
            <person name="Palsikar V.B."/>
            <person name="Mardis E.R."/>
            <person name="Wilson R.K."/>
        </authorList>
    </citation>
    <scope>NUCLEOTIDE SEQUENCE [LARGE SCALE GENOMIC DNA]</scope>
    <source>
        <strain evidence="4">DNF00729</strain>
    </source>
</reference>
<proteinExistence type="predicted"/>
<gene>
    <name evidence="3" type="ORF">HMPREF1863_00405</name>
</gene>
<evidence type="ECO:0000256" key="1">
    <source>
        <dbReference type="SAM" id="Phobius"/>
    </source>
</evidence>
<name>A0A134AK53_9FIRM</name>